<keyword evidence="4 5" id="KW-0472">Membrane</keyword>
<protein>
    <submittedName>
        <fullName evidence="6">Uncharacterized protein</fullName>
    </submittedName>
</protein>
<gene>
    <name evidence="6" type="ORF">IPOD504_LOCUS10293</name>
</gene>
<feature type="transmembrane region" description="Helical" evidence="5">
    <location>
        <begin position="20"/>
        <end position="39"/>
    </location>
</feature>
<feature type="non-terminal residue" evidence="6">
    <location>
        <position position="1"/>
    </location>
</feature>
<keyword evidence="7" id="KW-1185">Reference proteome</keyword>
<accession>A0ABN8IK45</accession>
<dbReference type="Pfam" id="PF00083">
    <property type="entry name" value="Sugar_tr"/>
    <property type="match status" value="1"/>
</dbReference>
<proteinExistence type="predicted"/>
<evidence type="ECO:0000256" key="5">
    <source>
        <dbReference type="SAM" id="Phobius"/>
    </source>
</evidence>
<dbReference type="Gene3D" id="1.20.1250.20">
    <property type="entry name" value="MFS general substrate transporter like domains"/>
    <property type="match status" value="1"/>
</dbReference>
<comment type="subcellular location">
    <subcellularLocation>
        <location evidence="1">Membrane</location>
    </subcellularLocation>
</comment>
<keyword evidence="2 5" id="KW-0812">Transmembrane</keyword>
<evidence type="ECO:0000256" key="2">
    <source>
        <dbReference type="ARBA" id="ARBA00022692"/>
    </source>
</evidence>
<evidence type="ECO:0000256" key="4">
    <source>
        <dbReference type="ARBA" id="ARBA00023136"/>
    </source>
</evidence>
<organism evidence="6 7">
    <name type="scientific">Iphiclides podalirius</name>
    <name type="common">scarce swallowtail</name>
    <dbReference type="NCBI Taxonomy" id="110791"/>
    <lineage>
        <taxon>Eukaryota</taxon>
        <taxon>Metazoa</taxon>
        <taxon>Ecdysozoa</taxon>
        <taxon>Arthropoda</taxon>
        <taxon>Hexapoda</taxon>
        <taxon>Insecta</taxon>
        <taxon>Pterygota</taxon>
        <taxon>Neoptera</taxon>
        <taxon>Endopterygota</taxon>
        <taxon>Lepidoptera</taxon>
        <taxon>Glossata</taxon>
        <taxon>Ditrysia</taxon>
        <taxon>Papilionoidea</taxon>
        <taxon>Papilionidae</taxon>
        <taxon>Papilioninae</taxon>
        <taxon>Iphiclides</taxon>
    </lineage>
</organism>
<dbReference type="SUPFAM" id="SSF103473">
    <property type="entry name" value="MFS general substrate transporter"/>
    <property type="match status" value="1"/>
</dbReference>
<name>A0ABN8IK45_9NEOP</name>
<evidence type="ECO:0000313" key="7">
    <source>
        <dbReference type="Proteomes" id="UP000837857"/>
    </source>
</evidence>
<keyword evidence="3 5" id="KW-1133">Transmembrane helix</keyword>
<feature type="transmembrane region" description="Helical" evidence="5">
    <location>
        <begin position="100"/>
        <end position="124"/>
    </location>
</feature>
<sequence>MDVSVVSSCALVMCECAQPLIVWSGLATGACLALGAALLPAGPGAGALGAEGAEGPLGTHGLTAAGVALAAAVAADSAGLQPAPYALLADMFHYEYRSCAMMLVGAVACLANLLEVCVYPLAAALGGPRAALALAAAATLAYAACAARVLPETRGLSPDQIYDRLGPRADATLQTVFSIHDGKTESTKL</sequence>
<reference evidence="6" key="1">
    <citation type="submission" date="2022-03" db="EMBL/GenBank/DDBJ databases">
        <authorList>
            <person name="Martin H S."/>
        </authorList>
    </citation>
    <scope>NUCLEOTIDE SEQUENCE</scope>
</reference>
<feature type="transmembrane region" description="Helical" evidence="5">
    <location>
        <begin position="130"/>
        <end position="150"/>
    </location>
</feature>
<dbReference type="EMBL" id="OW152836">
    <property type="protein sequence ID" value="CAH2057528.1"/>
    <property type="molecule type" value="Genomic_DNA"/>
</dbReference>
<evidence type="ECO:0000256" key="1">
    <source>
        <dbReference type="ARBA" id="ARBA00004370"/>
    </source>
</evidence>
<dbReference type="InterPro" id="IPR005828">
    <property type="entry name" value="MFS_sugar_transport-like"/>
</dbReference>
<evidence type="ECO:0000256" key="3">
    <source>
        <dbReference type="ARBA" id="ARBA00022989"/>
    </source>
</evidence>
<evidence type="ECO:0000313" key="6">
    <source>
        <dbReference type="EMBL" id="CAH2057528.1"/>
    </source>
</evidence>
<dbReference type="InterPro" id="IPR036259">
    <property type="entry name" value="MFS_trans_sf"/>
</dbReference>
<dbReference type="Proteomes" id="UP000837857">
    <property type="component" value="Chromosome 24"/>
</dbReference>